<accession>A0ABT6CAI8</accession>
<name>A0ABT6CAI8_9MICO</name>
<evidence type="ECO:0000313" key="2">
    <source>
        <dbReference type="Proteomes" id="UP001528912"/>
    </source>
</evidence>
<dbReference type="NCBIfam" id="TIGR03843">
    <property type="entry name" value="SCO1664 family protein"/>
    <property type="match status" value="1"/>
</dbReference>
<dbReference type="Proteomes" id="UP001528912">
    <property type="component" value="Unassembled WGS sequence"/>
</dbReference>
<keyword evidence="2" id="KW-1185">Reference proteome</keyword>
<sequence length="280" mass="30517">MHRNGRGRGEAAVPDAAGLDVEQVLEAGEIEVEGRLVEASNLALRVWLTQGDQRLPAVYKPISGERDLWDFPDGTLAGRERATYLVARAGGWTHIPETVLRDGPLGSGSVQRWVGPLEPTDPISLVRLDPVRELESSFLPVVALELADDGPVALCHADDPRLASLAVLDAVLNNADRKGSHLIEDGDHLWAIDHGLTFHPHAKLRTILWGWAGDPFPADDLQRLARLDAALAEPDLIAALAALLTPVEVTALRNRVSRLAEEGVFPEPPQDRTPLPWPLW</sequence>
<dbReference type="EMBL" id="JAROAV010000043">
    <property type="protein sequence ID" value="MDF8265898.1"/>
    <property type="molecule type" value="Genomic_DNA"/>
</dbReference>
<protein>
    <submittedName>
        <fullName evidence="1">SCO1664 family protein</fullName>
    </submittedName>
</protein>
<gene>
    <name evidence="1" type="ORF">P4R38_16750</name>
</gene>
<reference evidence="1 2" key="1">
    <citation type="submission" date="2023-03" db="EMBL/GenBank/DDBJ databases">
        <title>YIM 133296 draft genome.</title>
        <authorList>
            <person name="Xiong L."/>
        </authorList>
    </citation>
    <scope>NUCLEOTIDE SEQUENCE [LARGE SCALE GENOMIC DNA]</scope>
    <source>
        <strain evidence="1 2">YIM 133296</strain>
    </source>
</reference>
<dbReference type="InterPro" id="IPR022292">
    <property type="entry name" value="CHP03843"/>
</dbReference>
<evidence type="ECO:0000313" key="1">
    <source>
        <dbReference type="EMBL" id="MDF8265898.1"/>
    </source>
</evidence>
<organism evidence="1 2">
    <name type="scientific">Luteipulveratus flavus</name>
    <dbReference type="NCBI Taxonomy" id="3031728"/>
    <lineage>
        <taxon>Bacteria</taxon>
        <taxon>Bacillati</taxon>
        <taxon>Actinomycetota</taxon>
        <taxon>Actinomycetes</taxon>
        <taxon>Micrococcales</taxon>
        <taxon>Dermacoccaceae</taxon>
        <taxon>Luteipulveratus</taxon>
    </lineage>
</organism>
<dbReference type="RefSeq" id="WP_277193157.1">
    <property type="nucleotide sequence ID" value="NZ_JAROAV010000043.1"/>
</dbReference>
<comment type="caution">
    <text evidence="1">The sequence shown here is derived from an EMBL/GenBank/DDBJ whole genome shotgun (WGS) entry which is preliminary data.</text>
</comment>
<proteinExistence type="predicted"/>